<sequence length="204" mass="22563">GDGADGGGTGGALRRAAGQFDREGDRPPHRAAPPLRRGLAVRAARHHRARGVGLLPARRRARLRPRRGRRPHPAAARPARQQPARHPAQHRRRRPRGPAVPRARGGRDAAGQRHRRAVHRRGPVRVVRRARLDAALGDRGADHGGVHAVPQGVRALAPVGPRALPGRRRPADHRSDHRRRHRRSVRRGRVRPRTARAARPHPVL</sequence>
<feature type="non-terminal residue" evidence="2">
    <location>
        <position position="204"/>
    </location>
</feature>
<feature type="compositionally biased region" description="Basic residues" evidence="1">
    <location>
        <begin position="57"/>
        <end position="72"/>
    </location>
</feature>
<dbReference type="EMBL" id="CADCUS010000059">
    <property type="protein sequence ID" value="CAA9382910.1"/>
    <property type="molecule type" value="Genomic_DNA"/>
</dbReference>
<dbReference type="AlphaFoldDB" id="A0A6J4NEP8"/>
<name>A0A6J4NEP8_9PSEU</name>
<feature type="compositionally biased region" description="Basic residues" evidence="1">
    <location>
        <begin position="87"/>
        <end position="96"/>
    </location>
</feature>
<feature type="compositionally biased region" description="Basic residues" evidence="1">
    <location>
        <begin position="112"/>
        <end position="124"/>
    </location>
</feature>
<keyword evidence="2" id="KW-0378">Hydrolase</keyword>
<organism evidence="2">
    <name type="scientific">uncultured Pseudonocardia sp</name>
    <dbReference type="NCBI Taxonomy" id="211455"/>
    <lineage>
        <taxon>Bacteria</taxon>
        <taxon>Bacillati</taxon>
        <taxon>Actinomycetota</taxon>
        <taxon>Actinomycetes</taxon>
        <taxon>Pseudonocardiales</taxon>
        <taxon>Pseudonocardiaceae</taxon>
        <taxon>Pseudonocardia</taxon>
        <taxon>environmental samples</taxon>
    </lineage>
</organism>
<feature type="region of interest" description="Disordered" evidence="1">
    <location>
        <begin position="156"/>
        <end position="204"/>
    </location>
</feature>
<proteinExistence type="predicted"/>
<feature type="region of interest" description="Disordered" evidence="1">
    <location>
        <begin position="1"/>
        <end position="124"/>
    </location>
</feature>
<protein>
    <submittedName>
        <fullName evidence="2">Phosphohydrolase (MutT/nudix family protein)</fullName>
    </submittedName>
</protein>
<dbReference type="GO" id="GO:0016787">
    <property type="term" value="F:hydrolase activity"/>
    <property type="evidence" value="ECO:0007669"/>
    <property type="project" value="UniProtKB-KW"/>
</dbReference>
<feature type="compositionally biased region" description="Low complexity" evidence="1">
    <location>
        <begin position="73"/>
        <end position="86"/>
    </location>
</feature>
<feature type="compositionally biased region" description="Gly residues" evidence="1">
    <location>
        <begin position="1"/>
        <end position="11"/>
    </location>
</feature>
<evidence type="ECO:0000313" key="2">
    <source>
        <dbReference type="EMBL" id="CAA9382910.1"/>
    </source>
</evidence>
<accession>A0A6J4NEP8</accession>
<feature type="compositionally biased region" description="Low complexity" evidence="1">
    <location>
        <begin position="32"/>
        <end position="42"/>
    </location>
</feature>
<reference evidence="2" key="1">
    <citation type="submission" date="2020-02" db="EMBL/GenBank/DDBJ databases">
        <authorList>
            <person name="Meier V. D."/>
        </authorList>
    </citation>
    <scope>NUCLEOTIDE SEQUENCE</scope>
    <source>
        <strain evidence="2">AVDCRST_MAG66</strain>
    </source>
</reference>
<feature type="compositionally biased region" description="Basic residues" evidence="1">
    <location>
        <begin position="165"/>
        <end position="204"/>
    </location>
</feature>
<gene>
    <name evidence="2" type="ORF">AVDCRST_MAG66-432</name>
</gene>
<feature type="non-terminal residue" evidence="2">
    <location>
        <position position="1"/>
    </location>
</feature>
<evidence type="ECO:0000256" key="1">
    <source>
        <dbReference type="SAM" id="MobiDB-lite"/>
    </source>
</evidence>